<feature type="domain" description="GGDEF" evidence="2">
    <location>
        <begin position="199"/>
        <end position="320"/>
    </location>
</feature>
<feature type="transmembrane region" description="Helical" evidence="1">
    <location>
        <begin position="71"/>
        <end position="89"/>
    </location>
</feature>
<reference evidence="4" key="1">
    <citation type="submission" date="2023-05" db="EMBL/GenBank/DDBJ databases">
        <title>Draft genome of Pseudofrankia sp. BMG5.37.</title>
        <authorList>
            <person name="Gtari M."/>
            <person name="Ghodhbane F."/>
            <person name="Sbissi I."/>
        </authorList>
    </citation>
    <scope>NUCLEOTIDE SEQUENCE [LARGE SCALE GENOMIC DNA]</scope>
    <source>
        <strain evidence="4">BMG 814</strain>
    </source>
</reference>
<evidence type="ECO:0000259" key="2">
    <source>
        <dbReference type="PROSITE" id="PS50887"/>
    </source>
</evidence>
<dbReference type="EC" id="2.7.7.65" evidence="3"/>
<feature type="transmembrane region" description="Helical" evidence="1">
    <location>
        <begin position="12"/>
        <end position="33"/>
    </location>
</feature>
<dbReference type="PANTHER" id="PTHR45138:SF9">
    <property type="entry name" value="DIGUANYLATE CYCLASE DGCM-RELATED"/>
    <property type="match status" value="1"/>
</dbReference>
<dbReference type="GO" id="GO:0052621">
    <property type="term" value="F:diguanylate cyclase activity"/>
    <property type="evidence" value="ECO:0007669"/>
    <property type="project" value="UniProtKB-EC"/>
</dbReference>
<dbReference type="InterPro" id="IPR043128">
    <property type="entry name" value="Rev_trsase/Diguanyl_cyclase"/>
</dbReference>
<dbReference type="PANTHER" id="PTHR45138">
    <property type="entry name" value="REGULATORY COMPONENTS OF SENSORY TRANSDUCTION SYSTEM"/>
    <property type="match status" value="1"/>
</dbReference>
<protein>
    <submittedName>
        <fullName evidence="3">GGDEF domain-containing protein</fullName>
        <ecNumber evidence="3">2.7.7.65</ecNumber>
    </submittedName>
</protein>
<organism evidence="3 4">
    <name type="scientific">Blastococcus carthaginiensis</name>
    <dbReference type="NCBI Taxonomy" id="3050034"/>
    <lineage>
        <taxon>Bacteria</taxon>
        <taxon>Bacillati</taxon>
        <taxon>Actinomycetota</taxon>
        <taxon>Actinomycetes</taxon>
        <taxon>Geodermatophilales</taxon>
        <taxon>Geodermatophilaceae</taxon>
        <taxon>Blastococcus</taxon>
    </lineage>
</organism>
<dbReference type="PROSITE" id="PS50887">
    <property type="entry name" value="GGDEF"/>
    <property type="match status" value="1"/>
</dbReference>
<dbReference type="Pfam" id="PF00990">
    <property type="entry name" value="GGDEF"/>
    <property type="match status" value="1"/>
</dbReference>
<dbReference type="CDD" id="cd01949">
    <property type="entry name" value="GGDEF"/>
    <property type="match status" value="1"/>
</dbReference>
<keyword evidence="1" id="KW-0812">Transmembrane</keyword>
<keyword evidence="1" id="KW-0472">Membrane</keyword>
<evidence type="ECO:0000313" key="3">
    <source>
        <dbReference type="EMBL" id="MDP5184434.1"/>
    </source>
</evidence>
<dbReference type="SMART" id="SM00267">
    <property type="entry name" value="GGDEF"/>
    <property type="match status" value="1"/>
</dbReference>
<proteinExistence type="predicted"/>
<accession>A0ABT9IH09</accession>
<gene>
    <name evidence="3" type="ORF">QOZ88_17500</name>
</gene>
<evidence type="ECO:0000313" key="4">
    <source>
        <dbReference type="Proteomes" id="UP001233673"/>
    </source>
</evidence>
<keyword evidence="4" id="KW-1185">Reference proteome</keyword>
<dbReference type="Gene3D" id="3.30.70.270">
    <property type="match status" value="1"/>
</dbReference>
<dbReference type="InterPro" id="IPR000160">
    <property type="entry name" value="GGDEF_dom"/>
</dbReference>
<dbReference type="InterPro" id="IPR029787">
    <property type="entry name" value="Nucleotide_cyclase"/>
</dbReference>
<feature type="transmembrane region" description="Helical" evidence="1">
    <location>
        <begin position="143"/>
        <end position="163"/>
    </location>
</feature>
<keyword evidence="3" id="KW-0548">Nucleotidyltransferase</keyword>
<sequence length="337" mass="34838">MSRSRAPEVATLRVMAQTLAILYGFGGAAGLLITAGAGPGAHRPVLLVLALTALAAAAGVGRWGARWPRPVFDVVVGSATVLISIGVLVSPDPATALAAAALIAFVVVDAHLFFSGRRAWVHLALAVGAVTAAMHASGQVPPATALGLDAVLVGLGVVIRRLVIRASGASRDPLTGLRNRRGFDEALDELLSEAARTREPLSAALLDVDHFKQVNDTYGHEAGDRVLCRVADVWQAELPAGAVLARHGGDEFSLLLPGTRGLDALALVRRICALHPDVPLSCGVTQHATGDSASQLMRGADRALYDAKLLGRGRAELFPGPAARPDGAMPGVRPPRG</sequence>
<comment type="caution">
    <text evidence="3">The sequence shown here is derived from an EMBL/GenBank/DDBJ whole genome shotgun (WGS) entry which is preliminary data.</text>
</comment>
<feature type="transmembrane region" description="Helical" evidence="1">
    <location>
        <begin position="119"/>
        <end position="137"/>
    </location>
</feature>
<keyword evidence="1" id="KW-1133">Transmembrane helix</keyword>
<dbReference type="Proteomes" id="UP001233673">
    <property type="component" value="Unassembled WGS sequence"/>
</dbReference>
<name>A0ABT9IH09_9ACTN</name>
<evidence type="ECO:0000256" key="1">
    <source>
        <dbReference type="SAM" id="Phobius"/>
    </source>
</evidence>
<dbReference type="NCBIfam" id="TIGR00254">
    <property type="entry name" value="GGDEF"/>
    <property type="match status" value="1"/>
</dbReference>
<dbReference type="SUPFAM" id="SSF55073">
    <property type="entry name" value="Nucleotide cyclase"/>
    <property type="match status" value="1"/>
</dbReference>
<feature type="transmembrane region" description="Helical" evidence="1">
    <location>
        <begin position="95"/>
        <end position="114"/>
    </location>
</feature>
<dbReference type="RefSeq" id="WP_306000998.1">
    <property type="nucleotide sequence ID" value="NZ_JASNFN010000024.1"/>
</dbReference>
<dbReference type="EMBL" id="JASNFN010000024">
    <property type="protein sequence ID" value="MDP5184434.1"/>
    <property type="molecule type" value="Genomic_DNA"/>
</dbReference>
<keyword evidence="3" id="KW-0808">Transferase</keyword>
<feature type="transmembrane region" description="Helical" evidence="1">
    <location>
        <begin position="45"/>
        <end position="64"/>
    </location>
</feature>
<dbReference type="InterPro" id="IPR050469">
    <property type="entry name" value="Diguanylate_Cyclase"/>
</dbReference>